<proteinExistence type="predicted"/>
<evidence type="ECO:0000256" key="5">
    <source>
        <dbReference type="ARBA" id="ARBA00023204"/>
    </source>
</evidence>
<keyword evidence="3" id="KW-0378">Hydrolase</keyword>
<evidence type="ECO:0000256" key="8">
    <source>
        <dbReference type="ARBA" id="ARBA00066766"/>
    </source>
</evidence>
<evidence type="ECO:0000256" key="9">
    <source>
        <dbReference type="PIRSR" id="PIRSR605019-1"/>
    </source>
</evidence>
<keyword evidence="2" id="KW-0227">DNA damage</keyword>
<feature type="binding site" evidence="9">
    <location>
        <position position="192"/>
    </location>
    <ligand>
        <name>Zn(2+)</name>
        <dbReference type="ChEBI" id="CHEBI:29105"/>
    </ligand>
</feature>
<dbReference type="Gene3D" id="1.10.340.30">
    <property type="entry name" value="Hypothetical protein, domain 2"/>
    <property type="match status" value="1"/>
</dbReference>
<keyword evidence="1 9" id="KW-0479">Metal-binding</keyword>
<dbReference type="GO" id="GO:0008725">
    <property type="term" value="F:DNA-3-methyladenine glycosylase activity"/>
    <property type="evidence" value="ECO:0007669"/>
    <property type="project" value="UniProtKB-EC"/>
</dbReference>
<comment type="catalytic activity">
    <reaction evidence="6">
        <text>Hydrolysis of alkylated DNA, releasing 3-methyladenine.</text>
        <dbReference type="EC" id="3.2.2.20"/>
    </reaction>
</comment>
<feature type="binding site" evidence="9">
    <location>
        <position position="30"/>
    </location>
    <ligand>
        <name>Zn(2+)</name>
        <dbReference type="ChEBI" id="CHEBI:29105"/>
    </ligand>
</feature>
<dbReference type="EMBL" id="ALAO01000378">
    <property type="protein sequence ID" value="EKO37633.1"/>
    <property type="molecule type" value="Genomic_DNA"/>
</dbReference>
<evidence type="ECO:0000313" key="11">
    <source>
        <dbReference type="Proteomes" id="UP000006272"/>
    </source>
</evidence>
<comment type="function">
    <text evidence="7">Hydrolysis of the deoxyribose N-glycosidic bond to excise 3-methyladenine from the damaged DNA polymer formed by alkylation lesions.</text>
</comment>
<reference evidence="10 11" key="1">
    <citation type="submission" date="2012-07" db="EMBL/GenBank/DDBJ databases">
        <title>Draft genome sequence of Desulfovibrio magneticus str. Maddingley MBC34 obtained from a metagenomic sequence of a methanogenic enrichment isolated from coal-seam formation water in Victoria, Australia.</title>
        <authorList>
            <person name="Greenfield P."/>
            <person name="Hendry P."/>
            <person name="Li D."/>
            <person name="Rosewarne C.P."/>
            <person name="Tran-Dinh N."/>
            <person name="Elbourne L.D.H."/>
            <person name="Paulsen I.T."/>
            <person name="Midgley D.J."/>
        </authorList>
    </citation>
    <scope>NUCLEOTIDE SEQUENCE [LARGE SCALE GENOMIC DNA]</scope>
    <source>
        <strain evidence="11">Maddingley MBC34</strain>
    </source>
</reference>
<protein>
    <recommendedName>
        <fullName evidence="8">DNA-3-methyladenine glycosylase I</fullName>
        <ecNumber evidence="8">3.2.2.20</ecNumber>
    </recommendedName>
</protein>
<dbReference type="InterPro" id="IPR005019">
    <property type="entry name" value="Adenine_glyco"/>
</dbReference>
<evidence type="ECO:0000256" key="6">
    <source>
        <dbReference type="ARBA" id="ARBA00052558"/>
    </source>
</evidence>
<dbReference type="InterPro" id="IPR052891">
    <property type="entry name" value="DNA-3mA_glycosylase"/>
</dbReference>
<evidence type="ECO:0000256" key="1">
    <source>
        <dbReference type="ARBA" id="ARBA00022723"/>
    </source>
</evidence>
<dbReference type="InterPro" id="IPR011257">
    <property type="entry name" value="DNA_glycosylase"/>
</dbReference>
<dbReference type="EC" id="3.2.2.20" evidence="8"/>
<feature type="binding site" evidence="9">
    <location>
        <position position="188"/>
    </location>
    <ligand>
        <name>Zn(2+)</name>
        <dbReference type="ChEBI" id="CHEBI:29105"/>
    </ligand>
</feature>
<dbReference type="PANTHER" id="PTHR30037:SF4">
    <property type="entry name" value="DNA-3-METHYLADENINE GLYCOSYLASE I"/>
    <property type="match status" value="1"/>
</dbReference>
<dbReference type="Pfam" id="PF03352">
    <property type="entry name" value="Adenine_glyco"/>
    <property type="match status" value="1"/>
</dbReference>
<organism evidence="10 11">
    <name type="scientific">Solidesulfovibrio magneticus str. Maddingley MBC34</name>
    <dbReference type="NCBI Taxonomy" id="1206767"/>
    <lineage>
        <taxon>Bacteria</taxon>
        <taxon>Pseudomonadati</taxon>
        <taxon>Thermodesulfobacteriota</taxon>
        <taxon>Desulfovibrionia</taxon>
        <taxon>Desulfovibrionales</taxon>
        <taxon>Desulfovibrionaceae</taxon>
        <taxon>Solidesulfovibrio</taxon>
    </lineage>
</organism>
<evidence type="ECO:0000256" key="3">
    <source>
        <dbReference type="ARBA" id="ARBA00022801"/>
    </source>
</evidence>
<sequence>GKWFNVMHVDVADKPRCPWCGELPLYVRYHDEEWGAPLHDDRALFELLILEGAQAGLSWLTVLKRREGYRAAYQGFDPARIAAYGPADQARLLADAGIIRNKAKVAASVKNAQAFLAVQEAFGSFDAYLWRFTDGKPVIGGWDDIKQVPAVTPLAETLSRDLKTRGFGFVGPTIVYAFLQAAGLVNDHLRGCFRFRELTGEV</sequence>
<keyword evidence="4 9" id="KW-0862">Zinc</keyword>
<dbReference type="PANTHER" id="PTHR30037">
    <property type="entry name" value="DNA-3-METHYLADENINE GLYCOSYLASE 1"/>
    <property type="match status" value="1"/>
</dbReference>
<feature type="binding site" evidence="9">
    <location>
        <position position="17"/>
    </location>
    <ligand>
        <name>Zn(2+)</name>
        <dbReference type="ChEBI" id="CHEBI:29105"/>
    </ligand>
</feature>
<dbReference type="GO" id="GO:0046872">
    <property type="term" value="F:metal ion binding"/>
    <property type="evidence" value="ECO:0007669"/>
    <property type="project" value="UniProtKB-KW"/>
</dbReference>
<name>K6H570_9BACT</name>
<evidence type="ECO:0000313" key="10">
    <source>
        <dbReference type="EMBL" id="EKO37633.1"/>
    </source>
</evidence>
<gene>
    <name evidence="10" type="ORF">B193_3669</name>
</gene>
<accession>K6H570</accession>
<dbReference type="PATRIC" id="fig|1206767.3.peg.3575"/>
<evidence type="ECO:0000256" key="4">
    <source>
        <dbReference type="ARBA" id="ARBA00022833"/>
    </source>
</evidence>
<keyword evidence="5" id="KW-0234">DNA repair</keyword>
<evidence type="ECO:0000256" key="2">
    <source>
        <dbReference type="ARBA" id="ARBA00022763"/>
    </source>
</evidence>
<dbReference type="FunFam" id="1.10.340.30:FF:000009">
    <property type="entry name" value="DNA-3-methyladenine glycosylase I"/>
    <property type="match status" value="1"/>
</dbReference>
<feature type="non-terminal residue" evidence="10">
    <location>
        <position position="1"/>
    </location>
</feature>
<dbReference type="GO" id="GO:0006284">
    <property type="term" value="P:base-excision repair"/>
    <property type="evidence" value="ECO:0007669"/>
    <property type="project" value="InterPro"/>
</dbReference>
<comment type="caution">
    <text evidence="10">The sequence shown here is derived from an EMBL/GenBank/DDBJ whole genome shotgun (WGS) entry which is preliminary data.</text>
</comment>
<evidence type="ECO:0000256" key="7">
    <source>
        <dbReference type="ARBA" id="ARBA00057608"/>
    </source>
</evidence>
<dbReference type="Proteomes" id="UP000006272">
    <property type="component" value="Unassembled WGS sequence"/>
</dbReference>
<dbReference type="SUPFAM" id="SSF48150">
    <property type="entry name" value="DNA-glycosylase"/>
    <property type="match status" value="1"/>
</dbReference>
<dbReference type="AlphaFoldDB" id="K6H570"/>